<evidence type="ECO:0000313" key="3">
    <source>
        <dbReference type="Proteomes" id="UP000254141"/>
    </source>
</evidence>
<dbReference type="Proteomes" id="UP000254387">
    <property type="component" value="Unassembled WGS sequence"/>
</dbReference>
<organism evidence="2 4">
    <name type="scientific">Klebsiella pneumoniae</name>
    <dbReference type="NCBI Taxonomy" id="573"/>
    <lineage>
        <taxon>Bacteria</taxon>
        <taxon>Pseudomonadati</taxon>
        <taxon>Pseudomonadota</taxon>
        <taxon>Gammaproteobacteria</taxon>
        <taxon>Enterobacterales</taxon>
        <taxon>Enterobacteriaceae</taxon>
        <taxon>Klebsiella/Raoultella group</taxon>
        <taxon>Klebsiella</taxon>
        <taxon>Klebsiella pneumoniae complex</taxon>
    </lineage>
</organism>
<dbReference type="EMBL" id="UGMN01000004">
    <property type="protein sequence ID" value="STV26352.1"/>
    <property type="molecule type" value="Genomic_DNA"/>
</dbReference>
<evidence type="ECO:0000313" key="1">
    <source>
        <dbReference type="EMBL" id="STU54198.1"/>
    </source>
</evidence>
<name>A0A378AZZ4_KLEPN</name>
<reference evidence="3 4" key="1">
    <citation type="submission" date="2018-06" db="EMBL/GenBank/DDBJ databases">
        <authorList>
            <consortium name="Pathogen Informatics"/>
            <person name="Doyle S."/>
        </authorList>
    </citation>
    <scope>NUCLEOTIDE SEQUENCE [LARGE SCALE GENOMIC DNA]</scope>
    <source>
        <strain evidence="1 3">NCTC5051</strain>
        <strain evidence="2 4">NCTC5053</strain>
    </source>
</reference>
<dbReference type="Proteomes" id="UP000254141">
    <property type="component" value="Unassembled WGS sequence"/>
</dbReference>
<accession>A0A378AZZ4</accession>
<evidence type="ECO:0000313" key="2">
    <source>
        <dbReference type="EMBL" id="STV26352.1"/>
    </source>
</evidence>
<evidence type="ECO:0000313" key="4">
    <source>
        <dbReference type="Proteomes" id="UP000254387"/>
    </source>
</evidence>
<proteinExistence type="predicted"/>
<protein>
    <recommendedName>
        <fullName evidence="5">DUF4177 domain-containing protein</fullName>
    </recommendedName>
</protein>
<dbReference type="AlphaFoldDB" id="A0A378AZZ4"/>
<dbReference type="RefSeq" id="WP_004187281.1">
    <property type="nucleotide sequence ID" value="NZ_CABGUO010000014.1"/>
</dbReference>
<dbReference type="EMBL" id="UGLU01000001">
    <property type="protein sequence ID" value="STU54198.1"/>
    <property type="molecule type" value="Genomic_DNA"/>
</dbReference>
<sequence length="81" mass="9030">MYKYKMVQIPPNVIVNAKKVSKDSAAAAYLENVVNEMAQDGWEFQRIDSIGVQEQPGCGSLFGGKQIGPVNYYVITFRQEA</sequence>
<gene>
    <name evidence="1" type="ORF">NCTC5051_05313</name>
    <name evidence="2" type="ORF">NCTC5053_03282</name>
</gene>
<evidence type="ECO:0008006" key="5">
    <source>
        <dbReference type="Google" id="ProtNLM"/>
    </source>
</evidence>